<feature type="compositionally biased region" description="Acidic residues" evidence="9">
    <location>
        <begin position="739"/>
        <end position="750"/>
    </location>
</feature>
<keyword evidence="8" id="KW-0539">Nucleus</keyword>
<evidence type="ECO:0000256" key="7">
    <source>
        <dbReference type="ARBA" id="ARBA00023212"/>
    </source>
</evidence>
<evidence type="ECO:0000256" key="6">
    <source>
        <dbReference type="ARBA" id="ARBA00022737"/>
    </source>
</evidence>
<dbReference type="SUPFAM" id="SSF50998">
    <property type="entry name" value="Quinoprotein alcohol dehydrogenase-like"/>
    <property type="match status" value="1"/>
</dbReference>
<dbReference type="FunFam" id="2.130.10.10:FF:000091">
    <property type="entry name" value="mitogen-activated protein kinase-binding protein 1 isoform X1"/>
    <property type="match status" value="1"/>
</dbReference>
<gene>
    <name evidence="13" type="ORF">LYPA_23C021810</name>
</gene>
<dbReference type="InterPro" id="IPR011047">
    <property type="entry name" value="Quinoprotein_ADH-like_sf"/>
</dbReference>
<evidence type="ECO:0000259" key="11">
    <source>
        <dbReference type="Pfam" id="PF24782"/>
    </source>
</evidence>
<evidence type="ECO:0000256" key="2">
    <source>
        <dbReference type="ARBA" id="ARBA00004647"/>
    </source>
</evidence>
<dbReference type="InterPro" id="IPR015943">
    <property type="entry name" value="WD40/YVTN_repeat-like_dom_sf"/>
</dbReference>
<dbReference type="EMBL" id="CAAGRJ010005512">
    <property type="protein sequence ID" value="VFV23339.1"/>
    <property type="molecule type" value="Genomic_DNA"/>
</dbReference>
<feature type="compositionally biased region" description="Polar residues" evidence="9">
    <location>
        <begin position="1047"/>
        <end position="1059"/>
    </location>
</feature>
<feature type="compositionally biased region" description="Low complexity" evidence="9">
    <location>
        <begin position="1066"/>
        <end position="1078"/>
    </location>
</feature>
<feature type="region of interest" description="Disordered" evidence="9">
    <location>
        <begin position="1180"/>
        <end position="1206"/>
    </location>
</feature>
<keyword evidence="5" id="KW-0853">WD repeat</keyword>
<evidence type="ECO:0000256" key="1">
    <source>
        <dbReference type="ARBA" id="ARBA00004123"/>
    </source>
</evidence>
<keyword evidence="6" id="KW-0677">Repeat</keyword>
<evidence type="ECO:0000256" key="9">
    <source>
        <dbReference type="SAM" id="MobiDB-lite"/>
    </source>
</evidence>
<dbReference type="Pfam" id="PF24782">
    <property type="entry name" value="WD40_MABP1-WDR62_2nd"/>
    <property type="match status" value="1"/>
</dbReference>
<feature type="domain" description="MABP1/WRD62 coiled-coil" evidence="12">
    <location>
        <begin position="1359"/>
        <end position="1454"/>
    </location>
</feature>
<feature type="domain" description="MABP1/WDR62 second WD40" evidence="11">
    <location>
        <begin position="387"/>
        <end position="719"/>
    </location>
</feature>
<dbReference type="InterPro" id="IPR055292">
    <property type="entry name" value="MABP1"/>
</dbReference>
<dbReference type="InterPro" id="IPR056162">
    <property type="entry name" value="WD40_MABP1-WDR62_2nd"/>
</dbReference>
<organism evidence="13 14">
    <name type="scientific">Lynx pardinus</name>
    <name type="common">Iberian lynx</name>
    <name type="synonym">Felis pardina</name>
    <dbReference type="NCBI Taxonomy" id="191816"/>
    <lineage>
        <taxon>Eukaryota</taxon>
        <taxon>Metazoa</taxon>
        <taxon>Chordata</taxon>
        <taxon>Craniata</taxon>
        <taxon>Vertebrata</taxon>
        <taxon>Euteleostomi</taxon>
        <taxon>Mammalia</taxon>
        <taxon>Eutheria</taxon>
        <taxon>Laurasiatheria</taxon>
        <taxon>Carnivora</taxon>
        <taxon>Feliformia</taxon>
        <taxon>Felidae</taxon>
        <taxon>Felinae</taxon>
        <taxon>Lynx</taxon>
    </lineage>
</organism>
<feature type="compositionally biased region" description="Acidic residues" evidence="9">
    <location>
        <begin position="984"/>
        <end position="1000"/>
    </location>
</feature>
<dbReference type="GO" id="GO:0005737">
    <property type="term" value="C:cytoplasm"/>
    <property type="evidence" value="ECO:0007669"/>
    <property type="project" value="TreeGrafter"/>
</dbReference>
<evidence type="ECO:0000256" key="3">
    <source>
        <dbReference type="ARBA" id="ARBA00022490"/>
    </source>
</evidence>
<feature type="compositionally biased region" description="Polar residues" evidence="9">
    <location>
        <begin position="856"/>
        <end position="876"/>
    </location>
</feature>
<feature type="region of interest" description="Disordered" evidence="9">
    <location>
        <begin position="1245"/>
        <end position="1351"/>
    </location>
</feature>
<protein>
    <submittedName>
        <fullName evidence="13">Mitogen-activated protein</fullName>
    </submittedName>
</protein>
<accession>A0A485MSJ7</accession>
<keyword evidence="14" id="KW-1185">Reference proteome</keyword>
<dbReference type="GO" id="GO:0046330">
    <property type="term" value="P:positive regulation of JNK cascade"/>
    <property type="evidence" value="ECO:0007669"/>
    <property type="project" value="TreeGrafter"/>
</dbReference>
<feature type="domain" description="MABP1/WDR62 first WD40" evidence="10">
    <location>
        <begin position="54"/>
        <end position="381"/>
    </location>
</feature>
<feature type="compositionally biased region" description="Polar residues" evidence="9">
    <location>
        <begin position="1305"/>
        <end position="1320"/>
    </location>
</feature>
<feature type="region of interest" description="Disordered" evidence="9">
    <location>
        <begin position="903"/>
        <end position="1166"/>
    </location>
</feature>
<dbReference type="InterPro" id="IPR036322">
    <property type="entry name" value="WD40_repeat_dom_sf"/>
</dbReference>
<dbReference type="FunFam" id="2.130.10.10:FF:000124">
    <property type="entry name" value="WD repeat-containing protein 62 isoform 1"/>
    <property type="match status" value="1"/>
</dbReference>
<comment type="subcellular location">
    <subcellularLocation>
        <location evidence="2">Cytoplasm</location>
        <location evidence="2">Cytoskeleton</location>
        <location evidence="2">Spindle pole</location>
    </subcellularLocation>
    <subcellularLocation>
        <location evidence="1">Nucleus</location>
    </subcellularLocation>
</comment>
<reference evidence="13 14" key="1">
    <citation type="submission" date="2019-01" db="EMBL/GenBank/DDBJ databases">
        <authorList>
            <person name="Alioto T."/>
            <person name="Alioto T."/>
        </authorList>
    </citation>
    <scope>NUCLEOTIDE SEQUENCE [LARGE SCALE GENOMIC DNA]</scope>
</reference>
<feature type="compositionally biased region" description="Basic and acidic residues" evidence="9">
    <location>
        <begin position="1015"/>
        <end position="1025"/>
    </location>
</feature>
<feature type="compositionally biased region" description="Polar residues" evidence="9">
    <location>
        <begin position="913"/>
        <end position="923"/>
    </location>
</feature>
<dbReference type="InterPro" id="IPR056364">
    <property type="entry name" value="WDR62-MABP1_CC"/>
</dbReference>
<keyword evidence="3" id="KW-0963">Cytoplasm</keyword>
<evidence type="ECO:0000256" key="5">
    <source>
        <dbReference type="ARBA" id="ARBA00022574"/>
    </source>
</evidence>
<dbReference type="Gene3D" id="2.130.10.10">
    <property type="entry name" value="YVTN repeat-like/Quinoprotein amine dehydrogenase"/>
    <property type="match status" value="4"/>
</dbReference>
<dbReference type="InterPro" id="IPR056161">
    <property type="entry name" value="WD40_MABP1-WDR62_1st"/>
</dbReference>
<dbReference type="SMART" id="SM00320">
    <property type="entry name" value="WD40"/>
    <property type="match status" value="12"/>
</dbReference>
<dbReference type="Proteomes" id="UP000386466">
    <property type="component" value="Unassembled WGS sequence"/>
</dbReference>
<dbReference type="GO" id="GO:0000922">
    <property type="term" value="C:spindle pole"/>
    <property type="evidence" value="ECO:0007669"/>
    <property type="project" value="UniProtKB-SubCell"/>
</dbReference>
<name>A0A485MSJ7_LYNPA</name>
<feature type="compositionally biased region" description="Polar residues" evidence="9">
    <location>
        <begin position="1189"/>
        <end position="1206"/>
    </location>
</feature>
<keyword evidence="4" id="KW-0597">Phosphoprotein</keyword>
<dbReference type="GO" id="GO:0005634">
    <property type="term" value="C:nucleus"/>
    <property type="evidence" value="ECO:0007669"/>
    <property type="project" value="UniProtKB-SubCell"/>
</dbReference>
<sequence>MMAVEGSTITSRIKNLLRSPSIKLRRSKAGNRREDLSSKVTLEKVLGITVSGGRGLACDPRSGLVAYPAGCVVVLFNPRKHKQHHILNSSRKTITALAFSPDGKYLVTGESGHMPAVRVWDVAEHSQVAELQEHKYGVACVAFSPSAKYIVSVGYQHDMIVNVWAWKKNVVVASNKVSSRVTAVSFSEDCSYFVTAGNRHIKFWYLDDSKTSKVNATVPLLGRSGLLGELRNNLFTDVACGRGKKADSTFCITSSGLLCEFSDRRLLDKWVELRTTVAHCISVSQDYIFCGCADGTVRLFNPSNLHFLSTLPRPHALGTDIASVTEASRLFSGVANARYPDTIALTFDPTNQWLSCVYNDHSIYVWDVRDPKKVGKVYSALYHSSCVWSVEVYPEVKDSNQACLPPSSFITCSSDNTIRLWNTESSGVHGSTLHRNILSNDLIKIIYVDGNTQALLDTELPGGDKADGSLMDPRVGIRSVCISPNGQHLASGDRVGTLRVHELQSLSEMLKVEAHDSEILCLEYSKPDTGLKLLASASRDRLIHVLDAGREYSLQQTLDEHSSSITAVKFAASDGQVRMISCGADKSIYFRTAQKSGDGVQFTRTHHVVRKTTLYDMDVEPSWKYTAIGCQDRNIRIFNISSGKQKKLFKGSQGEDGTLIKVQTDPSGIYIATSCSDKNLSIFDFSSGECVATMFGHSEIVTGMKFSNDCKHLISVSGDRHEAPSMLSPGPALSSDSDKEGEDEGTEEEELPALPILAKGTKKEPASVPGPVLPRSLSHWEMSRAQETVEFLAPAPVANQGPRRRSRWAQPGVELSVRSMLDLRQLETLAPSPRDPSQDLLAMTPSCPGKHGQQVPPETSHASQNEKPPRHQASQPCSCPHIIRLLSQEEGVFAQDLEPAPIEDGIVYPEPSDSPTLDTSEFQVQAPARGTLGRVYPGSRASEKHSPDSACSVDYSSSRLSSPEHPNEDSESTEPLSVDGISSDLEEPAEGDEEEEEEEGGTGSYGLQEGSPHTPDQEQFLKQHFETLANGAAPGGPVRVPERTESRSISSRFLLQVQTPPHRELSPSSSSLALPSRPVQMLQASGEQLRGSGASPPGAPPEAEPSPGNGGPQQAVPVLLPRRRLNPDSSWSPKRVTAASPLGGLQKAQSVQSLVPQDEAPPPGPLLLREMEAHAGLRSLPQADGRLSQPHSYQNPTTSSMAKISRSISVGENLGLAAEPQAPAPIRVSPLSKLALPSRAHLVLDIPKPLPDRPTLATFSPVTKGRAPGEVDWPGSPAGLGKAHSTSERRACLGEGAPPKPRTECQAQPGPNSPCGQQLPVSPLFRGPENLQSPTPEKTPSPMECTRPGAALSQDSEPAVSLEQCEQLVAELQGNVRQAVRLYHLVAGCKTPSAEQSRITQLLRNTFSSVRQELEALAGAVLCSPGGSPGAVGAEQTQALLEQYSELLLRAVERRMERRL</sequence>
<evidence type="ECO:0000256" key="8">
    <source>
        <dbReference type="ARBA" id="ARBA00023242"/>
    </source>
</evidence>
<dbReference type="PANTHER" id="PTHR44813">
    <property type="entry name" value="MITOGEN-ACTIVATED PROTEIN KINASE-BINDING PROTEIN 1"/>
    <property type="match status" value="1"/>
</dbReference>
<dbReference type="Pfam" id="PF24780">
    <property type="entry name" value="WD40_MABP1-WDR62_1st"/>
    <property type="match status" value="1"/>
</dbReference>
<proteinExistence type="predicted"/>
<dbReference type="InterPro" id="IPR001680">
    <property type="entry name" value="WD40_rpt"/>
</dbReference>
<evidence type="ECO:0000259" key="10">
    <source>
        <dbReference type="Pfam" id="PF24780"/>
    </source>
</evidence>
<evidence type="ECO:0000256" key="4">
    <source>
        <dbReference type="ARBA" id="ARBA00022553"/>
    </source>
</evidence>
<evidence type="ECO:0000313" key="14">
    <source>
        <dbReference type="Proteomes" id="UP000386466"/>
    </source>
</evidence>
<dbReference type="SUPFAM" id="SSF50978">
    <property type="entry name" value="WD40 repeat-like"/>
    <property type="match status" value="1"/>
</dbReference>
<dbReference type="FunFam" id="2.130.10.10:FF:000046">
    <property type="entry name" value="WD repeat-containing protein 62 isoform 1"/>
    <property type="match status" value="1"/>
</dbReference>
<feature type="region of interest" description="Disordered" evidence="9">
    <location>
        <begin position="720"/>
        <end position="750"/>
    </location>
</feature>
<dbReference type="GO" id="GO:0043124">
    <property type="term" value="P:negative regulation of canonical NF-kappaB signal transduction"/>
    <property type="evidence" value="ECO:0007669"/>
    <property type="project" value="TreeGrafter"/>
</dbReference>
<keyword evidence="7" id="KW-0206">Cytoskeleton</keyword>
<evidence type="ECO:0000259" key="12">
    <source>
        <dbReference type="Pfam" id="PF24795"/>
    </source>
</evidence>
<feature type="region of interest" description="Disordered" evidence="9">
    <location>
        <begin position="830"/>
        <end position="876"/>
    </location>
</feature>
<evidence type="ECO:0000313" key="13">
    <source>
        <dbReference type="EMBL" id="VFV23339.1"/>
    </source>
</evidence>
<dbReference type="Pfam" id="PF24795">
    <property type="entry name" value="WDR62-MABP1_CC"/>
    <property type="match status" value="1"/>
</dbReference>
<dbReference type="PANTHER" id="PTHR44813:SF1">
    <property type="entry name" value="MITOGEN-ACTIVATED PROTEIN KINASE-BINDING PROTEIN 1"/>
    <property type="match status" value="1"/>
</dbReference>